<dbReference type="EMBL" id="BKCJ011196121">
    <property type="protein sequence ID" value="GFD02162.1"/>
    <property type="molecule type" value="Genomic_DNA"/>
</dbReference>
<sequence>MMGSGSETGGLYLFNQRVCLTLGKSIGIIAYDSKNLWHNRLGYHIDQVIDVMHNKLQMSFSSHVSPCDICHRAKQTREPFFLVIDVSFSI</sequence>
<protein>
    <submittedName>
        <fullName evidence="1">Ribonuclease H-like domain-containing protein</fullName>
    </submittedName>
</protein>
<dbReference type="AlphaFoldDB" id="A0A699SVT1"/>
<name>A0A699SVT1_TANCI</name>
<reference evidence="1" key="1">
    <citation type="journal article" date="2019" name="Sci. Rep.">
        <title>Draft genome of Tanacetum cinerariifolium, the natural source of mosquito coil.</title>
        <authorList>
            <person name="Yamashiro T."/>
            <person name="Shiraishi A."/>
            <person name="Satake H."/>
            <person name="Nakayama K."/>
        </authorList>
    </citation>
    <scope>NUCLEOTIDE SEQUENCE</scope>
</reference>
<feature type="non-terminal residue" evidence="1">
    <location>
        <position position="90"/>
    </location>
</feature>
<proteinExistence type="predicted"/>
<gene>
    <name evidence="1" type="ORF">Tci_874131</name>
</gene>
<comment type="caution">
    <text evidence="1">The sequence shown here is derived from an EMBL/GenBank/DDBJ whole genome shotgun (WGS) entry which is preliminary data.</text>
</comment>
<organism evidence="1">
    <name type="scientific">Tanacetum cinerariifolium</name>
    <name type="common">Dalmatian daisy</name>
    <name type="synonym">Chrysanthemum cinerariifolium</name>
    <dbReference type="NCBI Taxonomy" id="118510"/>
    <lineage>
        <taxon>Eukaryota</taxon>
        <taxon>Viridiplantae</taxon>
        <taxon>Streptophyta</taxon>
        <taxon>Embryophyta</taxon>
        <taxon>Tracheophyta</taxon>
        <taxon>Spermatophyta</taxon>
        <taxon>Magnoliopsida</taxon>
        <taxon>eudicotyledons</taxon>
        <taxon>Gunneridae</taxon>
        <taxon>Pentapetalae</taxon>
        <taxon>asterids</taxon>
        <taxon>campanulids</taxon>
        <taxon>Asterales</taxon>
        <taxon>Asteraceae</taxon>
        <taxon>Asteroideae</taxon>
        <taxon>Anthemideae</taxon>
        <taxon>Anthemidinae</taxon>
        <taxon>Tanacetum</taxon>
    </lineage>
</organism>
<accession>A0A699SVT1</accession>
<evidence type="ECO:0000313" key="1">
    <source>
        <dbReference type="EMBL" id="GFD02162.1"/>
    </source>
</evidence>